<protein>
    <submittedName>
        <fullName evidence="1">Uncharacterized protein</fullName>
    </submittedName>
</protein>
<evidence type="ECO:0000313" key="2">
    <source>
        <dbReference type="Proteomes" id="UP001501095"/>
    </source>
</evidence>
<evidence type="ECO:0000313" key="1">
    <source>
        <dbReference type="EMBL" id="GAA2534327.1"/>
    </source>
</evidence>
<organism evidence="1 2">
    <name type="scientific">Streptomyces levis</name>
    <dbReference type="NCBI Taxonomy" id="285566"/>
    <lineage>
        <taxon>Bacteria</taxon>
        <taxon>Bacillati</taxon>
        <taxon>Actinomycetota</taxon>
        <taxon>Actinomycetes</taxon>
        <taxon>Kitasatosporales</taxon>
        <taxon>Streptomycetaceae</taxon>
        <taxon>Streptomyces</taxon>
    </lineage>
</organism>
<proteinExistence type="predicted"/>
<gene>
    <name evidence="1" type="ORF">GCM10010423_33220</name>
</gene>
<sequence length="172" mass="19164">MGDTGLWIAGLTGATAVLASWVTSRGHTRAARLQAEISASAQEETRQREIRRAAYLAFLEQAHLMGMEYRRTPSLLSLEDQEQLRTRLDEHRARLREVFGPFRHTRQIATVHARSSSVIEACDRVFTASRSLYMALGDIAEGVAGTSAFHTALDQYWTAVDELGEAVRSEES</sequence>
<name>A0ABP6B305_9ACTN</name>
<dbReference type="Proteomes" id="UP001501095">
    <property type="component" value="Unassembled WGS sequence"/>
</dbReference>
<accession>A0ABP6B305</accession>
<comment type="caution">
    <text evidence="1">The sequence shown here is derived from an EMBL/GenBank/DDBJ whole genome shotgun (WGS) entry which is preliminary data.</text>
</comment>
<keyword evidence="2" id="KW-1185">Reference proteome</keyword>
<reference evidence="2" key="1">
    <citation type="journal article" date="2019" name="Int. J. Syst. Evol. Microbiol.">
        <title>The Global Catalogue of Microorganisms (GCM) 10K type strain sequencing project: providing services to taxonomists for standard genome sequencing and annotation.</title>
        <authorList>
            <consortium name="The Broad Institute Genomics Platform"/>
            <consortium name="The Broad Institute Genome Sequencing Center for Infectious Disease"/>
            <person name="Wu L."/>
            <person name="Ma J."/>
        </authorList>
    </citation>
    <scope>NUCLEOTIDE SEQUENCE [LARGE SCALE GENOMIC DNA]</scope>
    <source>
        <strain evidence="2">JCM 6924</strain>
    </source>
</reference>
<dbReference type="EMBL" id="BAAATM010000010">
    <property type="protein sequence ID" value="GAA2534327.1"/>
    <property type="molecule type" value="Genomic_DNA"/>
</dbReference>